<sequence length="241" mass="26901">MPPIPCPTDYVAPTTLSGKACSWTEPPTHDLSVGIATKPRLNIPTDSVGRVLQSHIQDKRAEDSFFVADLGEVYRQYLQWRDWLPRVEPFYAVKCNPDPMVLRLLARLGLGFDCASRAELKKVLDLGVPSHQIVYANPCKQTSHLRFAADHDVRMLTFDNADELYKVKKHHPRAQVLLRVLTDDSKSLCKLGIKFGAPMDSTAQLLQLAHDLDLDVVGVSFHVGSGCQDASPFRDAVQRAR</sequence>
<comment type="cofactor">
    <cofactor evidence="1">
        <name>pyridoxal 5'-phosphate</name>
        <dbReference type="ChEBI" id="CHEBI:597326"/>
    </cofactor>
</comment>
<evidence type="ECO:0000256" key="5">
    <source>
        <dbReference type="ARBA" id="ARBA00034115"/>
    </source>
</evidence>
<comment type="caution">
    <text evidence="10">The sequence shown here is derived from an EMBL/GenBank/DDBJ whole genome shotgun (WGS) entry which is preliminary data.</text>
</comment>
<dbReference type="FunFam" id="3.20.20.10:FF:000005">
    <property type="entry name" value="Ornithine decarboxylase"/>
    <property type="match status" value="1"/>
</dbReference>
<evidence type="ECO:0000256" key="7">
    <source>
        <dbReference type="ARBA" id="ARBA00046672"/>
    </source>
</evidence>
<dbReference type="InterPro" id="IPR022653">
    <property type="entry name" value="De-COase2_pyr-phos_BS"/>
</dbReference>
<dbReference type="InterPro" id="IPR002433">
    <property type="entry name" value="Orn_de-COase"/>
</dbReference>
<keyword evidence="4 10" id="KW-0456">Lyase</keyword>
<evidence type="ECO:0000313" key="11">
    <source>
        <dbReference type="Proteomes" id="UP001150925"/>
    </source>
</evidence>
<dbReference type="GO" id="GO:0004586">
    <property type="term" value="F:ornithine decarboxylase activity"/>
    <property type="evidence" value="ECO:0007669"/>
    <property type="project" value="UniProtKB-EC"/>
</dbReference>
<dbReference type="Proteomes" id="UP001150925">
    <property type="component" value="Unassembled WGS sequence"/>
</dbReference>
<reference evidence="10" key="1">
    <citation type="submission" date="2022-07" db="EMBL/GenBank/DDBJ databases">
        <title>Phylogenomic reconstructions and comparative analyses of Kickxellomycotina fungi.</title>
        <authorList>
            <person name="Reynolds N.K."/>
            <person name="Stajich J.E."/>
            <person name="Barry K."/>
            <person name="Grigoriev I.V."/>
            <person name="Crous P."/>
            <person name="Smith M.E."/>
        </authorList>
    </citation>
    <scope>NUCLEOTIDE SEQUENCE</scope>
    <source>
        <strain evidence="10">RSA 1196</strain>
    </source>
</reference>
<evidence type="ECO:0000256" key="3">
    <source>
        <dbReference type="ARBA" id="ARBA00022898"/>
    </source>
</evidence>
<dbReference type="PROSITE" id="PS00878">
    <property type="entry name" value="ODR_DC_2_1"/>
    <property type="match status" value="1"/>
</dbReference>
<evidence type="ECO:0000256" key="1">
    <source>
        <dbReference type="ARBA" id="ARBA00001933"/>
    </source>
</evidence>
<dbReference type="EC" id="4.1.1.17" evidence="6"/>
<dbReference type="InterPro" id="IPR029066">
    <property type="entry name" value="PLP-binding_barrel"/>
</dbReference>
<dbReference type="EMBL" id="JANBPY010003298">
    <property type="protein sequence ID" value="KAJ1952143.1"/>
    <property type="molecule type" value="Genomic_DNA"/>
</dbReference>
<dbReference type="PRINTS" id="PR01182">
    <property type="entry name" value="ORNDCRBXLASE"/>
</dbReference>
<dbReference type="InterPro" id="IPR022644">
    <property type="entry name" value="De-COase2_N"/>
</dbReference>
<evidence type="ECO:0000259" key="9">
    <source>
        <dbReference type="Pfam" id="PF02784"/>
    </source>
</evidence>
<proteinExistence type="inferred from homology"/>
<dbReference type="AlphaFoldDB" id="A0A9W8AL24"/>
<dbReference type="SUPFAM" id="SSF51419">
    <property type="entry name" value="PLP-binding barrel"/>
    <property type="match status" value="1"/>
</dbReference>
<evidence type="ECO:0000256" key="6">
    <source>
        <dbReference type="ARBA" id="ARBA00034138"/>
    </source>
</evidence>
<dbReference type="PANTHER" id="PTHR11482">
    <property type="entry name" value="ARGININE/DIAMINOPIMELATE/ORNITHINE DECARBOXYLASE"/>
    <property type="match status" value="1"/>
</dbReference>
<evidence type="ECO:0000256" key="4">
    <source>
        <dbReference type="ARBA" id="ARBA00023239"/>
    </source>
</evidence>
<organism evidence="10 11">
    <name type="scientific">Dispira parvispora</name>
    <dbReference type="NCBI Taxonomy" id="1520584"/>
    <lineage>
        <taxon>Eukaryota</taxon>
        <taxon>Fungi</taxon>
        <taxon>Fungi incertae sedis</taxon>
        <taxon>Zoopagomycota</taxon>
        <taxon>Kickxellomycotina</taxon>
        <taxon>Dimargaritomycetes</taxon>
        <taxon>Dimargaritales</taxon>
        <taxon>Dimargaritaceae</taxon>
        <taxon>Dispira</taxon>
    </lineage>
</organism>
<keyword evidence="3" id="KW-0663">Pyridoxal phosphate</keyword>
<evidence type="ECO:0000256" key="2">
    <source>
        <dbReference type="ARBA" id="ARBA00008872"/>
    </source>
</evidence>
<comment type="subunit">
    <text evidence="7">Homodimer. Only the dimer is catalytically active, as the active sites are constructed of residues from both monomers.</text>
</comment>
<gene>
    <name evidence="10" type="primary">SPE1</name>
    <name evidence="10" type="ORF">IWQ62_006291</name>
</gene>
<feature type="non-terminal residue" evidence="10">
    <location>
        <position position="241"/>
    </location>
</feature>
<dbReference type="OrthoDB" id="5034579at2759"/>
<dbReference type="PRINTS" id="PR01179">
    <property type="entry name" value="ODADCRBXLASE"/>
</dbReference>
<dbReference type="Gene3D" id="3.20.20.10">
    <property type="entry name" value="Alanine racemase"/>
    <property type="match status" value="1"/>
</dbReference>
<protein>
    <recommendedName>
        <fullName evidence="6">ornithine decarboxylase</fullName>
        <ecNumber evidence="6">4.1.1.17</ecNumber>
    </recommendedName>
</protein>
<dbReference type="InterPro" id="IPR000183">
    <property type="entry name" value="Orn/DAP/Arg_de-COase"/>
</dbReference>
<dbReference type="GO" id="GO:0005737">
    <property type="term" value="C:cytoplasm"/>
    <property type="evidence" value="ECO:0007669"/>
    <property type="project" value="TreeGrafter"/>
</dbReference>
<dbReference type="Pfam" id="PF02784">
    <property type="entry name" value="Orn_Arg_deC_N"/>
    <property type="match status" value="1"/>
</dbReference>
<comment type="pathway">
    <text evidence="5">Amine and polyamine biosynthesis; putrescine biosynthesis via L-ornithine pathway; putrescine from L-ornithine: step 1/1.</text>
</comment>
<evidence type="ECO:0000256" key="8">
    <source>
        <dbReference type="ARBA" id="ARBA00049127"/>
    </source>
</evidence>
<name>A0A9W8AL24_9FUNG</name>
<comment type="catalytic activity">
    <reaction evidence="8">
        <text>L-ornithine + H(+) = putrescine + CO2</text>
        <dbReference type="Rhea" id="RHEA:22964"/>
        <dbReference type="ChEBI" id="CHEBI:15378"/>
        <dbReference type="ChEBI" id="CHEBI:16526"/>
        <dbReference type="ChEBI" id="CHEBI:46911"/>
        <dbReference type="ChEBI" id="CHEBI:326268"/>
        <dbReference type="EC" id="4.1.1.17"/>
    </reaction>
</comment>
<accession>A0A9W8AL24</accession>
<dbReference type="GO" id="GO:0033387">
    <property type="term" value="P:putrescine biosynthetic process from arginine, via ornithine"/>
    <property type="evidence" value="ECO:0007669"/>
    <property type="project" value="TreeGrafter"/>
</dbReference>
<comment type="similarity">
    <text evidence="2">Belongs to the Orn/Lys/Arg decarboxylase class-II family.</text>
</comment>
<dbReference type="PANTHER" id="PTHR11482:SF6">
    <property type="entry name" value="ORNITHINE DECARBOXYLASE 1-RELATED"/>
    <property type="match status" value="1"/>
</dbReference>
<feature type="domain" description="Orn/DAP/Arg decarboxylase 2 N-terminal" evidence="9">
    <location>
        <begin position="70"/>
        <end position="240"/>
    </location>
</feature>
<evidence type="ECO:0000313" key="10">
    <source>
        <dbReference type="EMBL" id="KAJ1952143.1"/>
    </source>
</evidence>
<keyword evidence="11" id="KW-1185">Reference proteome</keyword>